<dbReference type="EMBL" id="WOCE01000015">
    <property type="protein sequence ID" value="KAE9598436.1"/>
    <property type="molecule type" value="Genomic_DNA"/>
</dbReference>
<dbReference type="GO" id="GO:0016740">
    <property type="term" value="F:transferase activity"/>
    <property type="evidence" value="ECO:0007669"/>
    <property type="project" value="UniProtKB-KW"/>
</dbReference>
<keyword evidence="2" id="KW-1185">Reference proteome</keyword>
<name>A0A6A5PBU6_LUPAL</name>
<comment type="caution">
    <text evidence="1">The sequence shown here is derived from an EMBL/GenBank/DDBJ whole genome shotgun (WGS) entry which is preliminary data.</text>
</comment>
<protein>
    <submittedName>
        <fullName evidence="1">Putative anthocyanidin 3-O-glucoside 2''-O-glucosyltransferase</fullName>
    </submittedName>
</protein>
<dbReference type="Proteomes" id="UP000447434">
    <property type="component" value="Chromosome 15"/>
</dbReference>
<accession>A0A6A5PBU6</accession>
<reference evidence="2" key="1">
    <citation type="journal article" date="2020" name="Nat. Commun.">
        <title>Genome sequence of the cluster root forming white lupin.</title>
        <authorList>
            <person name="Hufnagel B."/>
            <person name="Marques A."/>
            <person name="Soriano A."/>
            <person name="Marques L."/>
            <person name="Divol F."/>
            <person name="Doumas P."/>
            <person name="Sallet E."/>
            <person name="Mancinotti D."/>
            <person name="Carrere S."/>
            <person name="Marande W."/>
            <person name="Arribat S."/>
            <person name="Keller J."/>
            <person name="Huneau C."/>
            <person name="Blein T."/>
            <person name="Aime D."/>
            <person name="Laguerre M."/>
            <person name="Taylor J."/>
            <person name="Schubert V."/>
            <person name="Nelson M."/>
            <person name="Geu-Flores F."/>
            <person name="Crespi M."/>
            <person name="Gallardo-Guerrero K."/>
            <person name="Delaux P.-M."/>
            <person name="Salse J."/>
            <person name="Berges H."/>
            <person name="Guyot R."/>
            <person name="Gouzy J."/>
            <person name="Peret B."/>
        </authorList>
    </citation>
    <scope>NUCLEOTIDE SEQUENCE [LARGE SCALE GENOMIC DNA]</scope>
    <source>
        <strain evidence="2">cv. Amiga</strain>
    </source>
</reference>
<keyword evidence="1" id="KW-0808">Transferase</keyword>
<organism evidence="1 2">
    <name type="scientific">Lupinus albus</name>
    <name type="common">White lupine</name>
    <name type="synonym">Lupinus termis</name>
    <dbReference type="NCBI Taxonomy" id="3870"/>
    <lineage>
        <taxon>Eukaryota</taxon>
        <taxon>Viridiplantae</taxon>
        <taxon>Streptophyta</taxon>
        <taxon>Embryophyta</taxon>
        <taxon>Tracheophyta</taxon>
        <taxon>Spermatophyta</taxon>
        <taxon>Magnoliopsida</taxon>
        <taxon>eudicotyledons</taxon>
        <taxon>Gunneridae</taxon>
        <taxon>Pentapetalae</taxon>
        <taxon>rosids</taxon>
        <taxon>fabids</taxon>
        <taxon>Fabales</taxon>
        <taxon>Fabaceae</taxon>
        <taxon>Papilionoideae</taxon>
        <taxon>50 kb inversion clade</taxon>
        <taxon>genistoids sensu lato</taxon>
        <taxon>core genistoids</taxon>
        <taxon>Genisteae</taxon>
        <taxon>Lupinus</taxon>
    </lineage>
</organism>
<dbReference type="OrthoDB" id="5835829at2759"/>
<dbReference type="AlphaFoldDB" id="A0A6A5PBU6"/>
<sequence length="77" mass="8718">MLRCQSYNECKNDEVEKGGEGSLFTKESVCKAVKDVVDARNEVGREVSVNHSKIRIFLLSNNLESSCLDTFFENLQD</sequence>
<gene>
    <name evidence="1" type="ORF">Lalb_Chr15g0080961</name>
</gene>
<proteinExistence type="predicted"/>
<evidence type="ECO:0000313" key="1">
    <source>
        <dbReference type="EMBL" id="KAE9598436.1"/>
    </source>
</evidence>
<evidence type="ECO:0000313" key="2">
    <source>
        <dbReference type="Proteomes" id="UP000447434"/>
    </source>
</evidence>